<dbReference type="SUPFAM" id="SSF52172">
    <property type="entry name" value="CheY-like"/>
    <property type="match status" value="1"/>
</dbReference>
<keyword evidence="4" id="KW-0238">DNA-binding</keyword>
<protein>
    <submittedName>
        <fullName evidence="4">DNA-binding response OmpR family regulator</fullName>
    </submittedName>
</protein>
<evidence type="ECO:0000259" key="3">
    <source>
        <dbReference type="PROSITE" id="PS50110"/>
    </source>
</evidence>
<dbReference type="PROSITE" id="PS50110">
    <property type="entry name" value="RESPONSE_REGULATORY"/>
    <property type="match status" value="1"/>
</dbReference>
<dbReference type="Proteomes" id="UP000561459">
    <property type="component" value="Unassembled WGS sequence"/>
</dbReference>
<dbReference type="Pfam" id="PF00072">
    <property type="entry name" value="Response_reg"/>
    <property type="match status" value="1"/>
</dbReference>
<evidence type="ECO:0000313" key="4">
    <source>
        <dbReference type="EMBL" id="MBB3940848.1"/>
    </source>
</evidence>
<dbReference type="PANTHER" id="PTHR44591">
    <property type="entry name" value="STRESS RESPONSE REGULATOR PROTEIN 1"/>
    <property type="match status" value="1"/>
</dbReference>
<organism evidence="4 5">
    <name type="scientific">Novosphingobium fluoreni</name>
    <dbReference type="NCBI Taxonomy" id="1391222"/>
    <lineage>
        <taxon>Bacteria</taxon>
        <taxon>Pseudomonadati</taxon>
        <taxon>Pseudomonadota</taxon>
        <taxon>Alphaproteobacteria</taxon>
        <taxon>Sphingomonadales</taxon>
        <taxon>Sphingomonadaceae</taxon>
        <taxon>Novosphingobium</taxon>
    </lineage>
</organism>
<keyword evidence="1 2" id="KW-0597">Phosphoprotein</keyword>
<evidence type="ECO:0000256" key="2">
    <source>
        <dbReference type="PROSITE-ProRule" id="PRU00169"/>
    </source>
</evidence>
<proteinExistence type="predicted"/>
<dbReference type="Gene3D" id="3.40.50.2300">
    <property type="match status" value="1"/>
</dbReference>
<dbReference type="EMBL" id="JACIDY010000006">
    <property type="protein sequence ID" value="MBB3940848.1"/>
    <property type="molecule type" value="Genomic_DNA"/>
</dbReference>
<evidence type="ECO:0000256" key="1">
    <source>
        <dbReference type="ARBA" id="ARBA00022553"/>
    </source>
</evidence>
<name>A0A7W6FZ08_9SPHN</name>
<dbReference type="SMART" id="SM00448">
    <property type="entry name" value="REC"/>
    <property type="match status" value="1"/>
</dbReference>
<feature type="modified residue" description="4-aspartylphosphate" evidence="2">
    <location>
        <position position="55"/>
    </location>
</feature>
<dbReference type="InterPro" id="IPR001789">
    <property type="entry name" value="Sig_transdc_resp-reg_receiver"/>
</dbReference>
<sequence length="117" mass="12453">MGRKRVLVVDDEMLVAMMLEDMLTDMDYDVVGPASTLDQAFKLASTEALDGAILDLNLGHGEVSTPVAEKLRERGVPFLLATGYGAGEQTDALGHSGLLAKPFAMSDVETALKSILD</sequence>
<dbReference type="InterPro" id="IPR050595">
    <property type="entry name" value="Bact_response_regulator"/>
</dbReference>
<gene>
    <name evidence="4" type="ORF">GGR39_002511</name>
</gene>
<dbReference type="InterPro" id="IPR011006">
    <property type="entry name" value="CheY-like_superfamily"/>
</dbReference>
<evidence type="ECO:0000313" key="5">
    <source>
        <dbReference type="Proteomes" id="UP000561459"/>
    </source>
</evidence>
<reference evidence="4 5" key="1">
    <citation type="submission" date="2020-08" db="EMBL/GenBank/DDBJ databases">
        <title>Genomic Encyclopedia of Type Strains, Phase IV (KMG-IV): sequencing the most valuable type-strain genomes for metagenomic binning, comparative biology and taxonomic classification.</title>
        <authorList>
            <person name="Goeker M."/>
        </authorList>
    </citation>
    <scope>NUCLEOTIDE SEQUENCE [LARGE SCALE GENOMIC DNA]</scope>
    <source>
        <strain evidence="4 5">DSM 27568</strain>
    </source>
</reference>
<accession>A0A7W6FZ08</accession>
<keyword evidence="5" id="KW-1185">Reference proteome</keyword>
<dbReference type="PANTHER" id="PTHR44591:SF24">
    <property type="entry name" value="PROTEIN-GLUTAMATE METHYLESTERASE_PROTEIN-GLUTAMINE GLUTAMINASE 1"/>
    <property type="match status" value="1"/>
</dbReference>
<feature type="domain" description="Response regulatory" evidence="3">
    <location>
        <begin position="5"/>
        <end position="116"/>
    </location>
</feature>
<dbReference type="GO" id="GO:0003677">
    <property type="term" value="F:DNA binding"/>
    <property type="evidence" value="ECO:0007669"/>
    <property type="project" value="UniProtKB-KW"/>
</dbReference>
<dbReference type="AlphaFoldDB" id="A0A7W6FZ08"/>
<dbReference type="GO" id="GO:0000160">
    <property type="term" value="P:phosphorelay signal transduction system"/>
    <property type="evidence" value="ECO:0007669"/>
    <property type="project" value="InterPro"/>
</dbReference>
<comment type="caution">
    <text evidence="4">The sequence shown here is derived from an EMBL/GenBank/DDBJ whole genome shotgun (WGS) entry which is preliminary data.</text>
</comment>